<name>A0A7V9W064_9GAMM</name>
<keyword evidence="4" id="KW-1185">Reference proteome</keyword>
<evidence type="ECO:0000313" key="1">
    <source>
        <dbReference type="EMBL" id="MBA2778627.1"/>
    </source>
</evidence>
<dbReference type="InterPro" id="IPR007922">
    <property type="entry name" value="DciA-like"/>
</dbReference>
<protein>
    <submittedName>
        <fullName evidence="1">DUF721 domain-containing protein</fullName>
    </submittedName>
</protein>
<dbReference type="EMBL" id="JACEFT010000005">
    <property type="protein sequence ID" value="MBA2778627.1"/>
    <property type="molecule type" value="Genomic_DNA"/>
</dbReference>
<reference evidence="1 3" key="2">
    <citation type="submission" date="2020-07" db="EMBL/GenBank/DDBJ databases">
        <title>Identification of Halomonas strains.</title>
        <authorList>
            <person name="Xiao Z."/>
            <person name="Shen J."/>
        </authorList>
    </citation>
    <scope>NUCLEOTIDE SEQUENCE [LARGE SCALE GENOMIC DNA]</scope>
    <source>
        <strain evidence="1 3">DSM 17331</strain>
    </source>
</reference>
<accession>A0A7V9W064</accession>
<comment type="caution">
    <text evidence="1">The sequence shown here is derived from an EMBL/GenBank/DDBJ whole genome shotgun (WGS) entry which is preliminary data.</text>
</comment>
<dbReference type="EMBL" id="JABFUB010000005">
    <property type="protein sequence ID" value="MCG6661568.1"/>
    <property type="molecule type" value="Genomic_DNA"/>
</dbReference>
<evidence type="ECO:0000313" key="2">
    <source>
        <dbReference type="EMBL" id="MCG6661568.1"/>
    </source>
</evidence>
<evidence type="ECO:0000313" key="4">
    <source>
        <dbReference type="Proteomes" id="UP000814353"/>
    </source>
</evidence>
<reference evidence="2 4" key="1">
    <citation type="submission" date="2020-05" db="EMBL/GenBank/DDBJ databases">
        <title>Comparative genomic analysis of denitrifying bacteria from Halomonas genus.</title>
        <authorList>
            <person name="Wang L."/>
            <person name="Shao Z."/>
        </authorList>
    </citation>
    <scope>NUCLEOTIDE SEQUENCE [LARGE SCALE GENOMIC DNA]</scope>
    <source>
        <strain evidence="2 4">DSM 17331</strain>
    </source>
</reference>
<gene>
    <name evidence="1" type="ORF">H1D44_06905</name>
    <name evidence="2" type="ORF">HOP48_08375</name>
</gene>
<proteinExistence type="predicted"/>
<organism evidence="1 3">
    <name type="scientific">Billgrantia kenyensis</name>
    <dbReference type="NCBI Taxonomy" id="321266"/>
    <lineage>
        <taxon>Bacteria</taxon>
        <taxon>Pseudomonadati</taxon>
        <taxon>Pseudomonadota</taxon>
        <taxon>Gammaproteobacteria</taxon>
        <taxon>Oceanospirillales</taxon>
        <taxon>Halomonadaceae</taxon>
        <taxon>Billgrantia</taxon>
    </lineage>
</organism>
<dbReference type="Proteomes" id="UP000814353">
    <property type="component" value="Unassembled WGS sequence"/>
</dbReference>
<evidence type="ECO:0000313" key="3">
    <source>
        <dbReference type="Proteomes" id="UP000518091"/>
    </source>
</evidence>
<dbReference type="Pfam" id="PF05258">
    <property type="entry name" value="DciA"/>
    <property type="match status" value="1"/>
</dbReference>
<dbReference type="AlphaFoldDB" id="A0A7V9W064"/>
<sequence length="154" mass="17517">MSIKVKRSRAQPMSRLLGGNGELAPLMRTARLIAKAQQYLRDHLPEEVREHLFVGGYRDGKLTLLTDRAVWLTWLRYEQPRLLELLHQLPEFAAVSGFTLKVRPVRPLKVPPRQVRTLPAPAADEISACAADVEDPRLRRALERLASHAERGEE</sequence>
<dbReference type="Proteomes" id="UP000518091">
    <property type="component" value="Unassembled WGS sequence"/>
</dbReference>